<dbReference type="OrthoDB" id="2555852at2759"/>
<reference evidence="3" key="2">
    <citation type="submission" date="2014-06" db="EMBL/GenBank/DDBJ databases">
        <authorList>
            <person name="Berkman P.J."/>
        </authorList>
    </citation>
    <scope>NUCLEOTIDE SEQUENCE [LARGE SCALE GENOMIC DNA]</scope>
</reference>
<reference evidence="2" key="1">
    <citation type="submission" date="2014-06" db="EMBL/GenBank/DDBJ databases">
        <authorList>
            <person name="Ju J."/>
            <person name="Zhang J."/>
        </authorList>
    </citation>
    <scope>NUCLEOTIDE SEQUENCE</scope>
    <source>
        <strain evidence="2">SscI8</strain>
    </source>
</reference>
<evidence type="ECO:0000313" key="3">
    <source>
        <dbReference type="Proteomes" id="UP000242770"/>
    </source>
</evidence>
<name>A0A0F7RS83_9BASI</name>
<evidence type="ECO:0000313" key="2">
    <source>
        <dbReference type="EMBL" id="CDU23534.1"/>
    </source>
</evidence>
<dbReference type="Proteomes" id="UP000242770">
    <property type="component" value="Unassembled WGS sequence"/>
</dbReference>
<keyword evidence="3" id="KW-1185">Reference proteome</keyword>
<reference evidence="1" key="3">
    <citation type="submission" date="2014-06" db="EMBL/GenBank/DDBJ databases">
        <authorList>
            <person name="Berkman J.Paul."/>
        </authorList>
    </citation>
    <scope>NUCLEOTIDE SEQUENCE [LARGE SCALE GENOMIC DNA]</scope>
</reference>
<dbReference type="AlphaFoldDB" id="A0A0F7RS83"/>
<accession>A0A0F7RS83</accession>
<organism evidence="1 3">
    <name type="scientific">Sporisorium scitamineum</name>
    <dbReference type="NCBI Taxonomy" id="49012"/>
    <lineage>
        <taxon>Eukaryota</taxon>
        <taxon>Fungi</taxon>
        <taxon>Dikarya</taxon>
        <taxon>Basidiomycota</taxon>
        <taxon>Ustilaginomycotina</taxon>
        <taxon>Ustilaginomycetes</taxon>
        <taxon>Ustilaginales</taxon>
        <taxon>Ustilaginaceae</taxon>
        <taxon>Sporisorium</taxon>
    </lineage>
</organism>
<protein>
    <submittedName>
        <fullName evidence="1">Uncharacterized protein</fullName>
    </submittedName>
</protein>
<proteinExistence type="predicted"/>
<sequence length="346" mass="38360">MNQPEAVVSSQGRRTFFKVSSHLGGVELHVSLADLLLEEKVPEESKAPAAGLHTPETFGHQLIMSATIVSSDRPTICLDDRCMWAITVPMLEDINSANIPVTLTLVPVRIPQDLTANRRFRVDLEWIDSRNERAVPLADLFQHASLPLHLRDLVSQLVSCLLIEVLLRDATTAKLYHRSWQDRQKETVPLISSIAASMRSLLSRASNPSNLDPLLQRLQLSRSLPSVITIANLLTELDLARHSPSVPHFNASIRSRSQLHQSRRTIVLPAEFAPDGADSDFDWIDADSVQPRLEAHSEDEQDNVESIISFAPDLDQDGNETGTDAAWAEILRFSQGDQPQSGPTSN</sequence>
<evidence type="ECO:0000313" key="1">
    <source>
        <dbReference type="EMBL" id="CDR99246.1"/>
    </source>
</evidence>
<dbReference type="EMBL" id="LK056663">
    <property type="protein sequence ID" value="CDU23534.1"/>
    <property type="molecule type" value="Genomic_DNA"/>
</dbReference>
<gene>
    <name evidence="1" type="primary">SSCI16590.1</name>
    <name evidence="2" type="ORF">SPSC_02163</name>
</gene>
<dbReference type="EMBL" id="CCFA01000855">
    <property type="protein sequence ID" value="CDR99246.1"/>
    <property type="molecule type" value="Genomic_DNA"/>
</dbReference>